<dbReference type="SUPFAM" id="SSF51445">
    <property type="entry name" value="(Trans)glycosidases"/>
    <property type="match status" value="1"/>
</dbReference>
<dbReference type="InterPro" id="IPR048458">
    <property type="entry name" value="MalQ_N"/>
</dbReference>
<evidence type="ECO:0000256" key="10">
    <source>
        <dbReference type="RuleBase" id="RU361207"/>
    </source>
</evidence>
<protein>
    <recommendedName>
        <fullName evidence="4 10">4-alpha-glucanotransferase</fullName>
        <ecNumber evidence="3 10">2.4.1.25</ecNumber>
    </recommendedName>
    <alternativeName>
        <fullName evidence="8 10">Amylomaltase</fullName>
    </alternativeName>
    <alternativeName>
        <fullName evidence="9 10">Disproportionating enzyme</fullName>
    </alternativeName>
</protein>
<evidence type="ECO:0000259" key="11">
    <source>
        <dbReference type="Pfam" id="PF21226"/>
    </source>
</evidence>
<dbReference type="PANTHER" id="PTHR32438">
    <property type="entry name" value="4-ALPHA-GLUCANOTRANSFERASE DPE1, CHLOROPLASTIC/AMYLOPLASTIC"/>
    <property type="match status" value="1"/>
</dbReference>
<keyword evidence="13" id="KW-1185">Reference proteome</keyword>
<dbReference type="Proteomes" id="UP000078543">
    <property type="component" value="Unassembled WGS sequence"/>
</dbReference>
<dbReference type="AlphaFoldDB" id="A0A178MJW3"/>
<feature type="domain" description="MalQ N-terminal beta-sandwich" evidence="11">
    <location>
        <begin position="68"/>
        <end position="165"/>
    </location>
</feature>
<comment type="similarity">
    <text evidence="2 10">Belongs to the disproportionating enzyme family.</text>
</comment>
<dbReference type="Gene3D" id="3.20.20.80">
    <property type="entry name" value="Glycosidases"/>
    <property type="match status" value="1"/>
</dbReference>
<dbReference type="STRING" id="1437059.A6A05_02575"/>
<evidence type="ECO:0000313" key="12">
    <source>
        <dbReference type="EMBL" id="OAN48889.1"/>
    </source>
</evidence>
<evidence type="ECO:0000256" key="2">
    <source>
        <dbReference type="ARBA" id="ARBA00005684"/>
    </source>
</evidence>
<reference evidence="12 13" key="1">
    <citation type="submission" date="2016-04" db="EMBL/GenBank/DDBJ databases">
        <title>Draft genome sequence of freshwater magnetotactic bacteria Magnetospirillum marisnigri SP-1 and Magnetospirillum moscoviense BB-1.</title>
        <authorList>
            <person name="Koziaeva V."/>
            <person name="Dziuba M.V."/>
            <person name="Ivanov T.M."/>
            <person name="Kuznetsov B."/>
            <person name="Grouzdev D.S."/>
        </authorList>
    </citation>
    <scope>NUCLEOTIDE SEQUENCE [LARGE SCALE GENOMIC DNA]</scope>
    <source>
        <strain evidence="12 13">BB-1</strain>
    </source>
</reference>
<dbReference type="NCBIfam" id="TIGR00217">
    <property type="entry name" value="malQ"/>
    <property type="match status" value="1"/>
</dbReference>
<dbReference type="Pfam" id="PF21226">
    <property type="entry name" value="MalQ_N"/>
    <property type="match status" value="1"/>
</dbReference>
<evidence type="ECO:0000256" key="5">
    <source>
        <dbReference type="ARBA" id="ARBA00022676"/>
    </source>
</evidence>
<proteinExistence type="inferred from homology"/>
<dbReference type="OrthoDB" id="9800174at2"/>
<evidence type="ECO:0000313" key="13">
    <source>
        <dbReference type="Proteomes" id="UP000078543"/>
    </source>
</evidence>
<evidence type="ECO:0000256" key="9">
    <source>
        <dbReference type="ARBA" id="ARBA00031501"/>
    </source>
</evidence>
<keyword evidence="6 10" id="KW-0808">Transferase</keyword>
<evidence type="ECO:0000256" key="4">
    <source>
        <dbReference type="ARBA" id="ARBA00020295"/>
    </source>
</evidence>
<dbReference type="EC" id="2.4.1.25" evidence="3 10"/>
<evidence type="ECO:0000256" key="7">
    <source>
        <dbReference type="ARBA" id="ARBA00023277"/>
    </source>
</evidence>
<sequence length="728" mass="80439">MSETEMLDRLARFAGIEDGWWDFYGQWRVVPASTKRAFLAAMGLDAADESQAAATLAQLEDRPWRRWLEPVALFTAGQADPFVTLTVPADLDKVTAGWTLTEEMGVGHSAFVTIDTQEWIDERWVDGELVKRWKLRLPELPPPGYHRLSVEIGTETAEMAVIVAPAKGHVPPEVAGGARAWGLATQIYALRTGSDWGVGHYGALAELGQMAGRLGAKTIGVNPLHALFPNCAERYSPYAPSSRRFLNVTYLDIEAIPEFRHCREAKRTFASPGFQATLARVKGYPLVDYAEVARVQRPVLEALYAWFCSEHLAENDERAQAFRAFQQTGGAALAQFATFEALHERFLKDGNGWWRHWPEEFRHPANPAVARFAADNSERVQFYAWLQFEADRQLGAAHQAARDAGATIGLYRDLGVGIAGDGADSWGDQDLLALGLSVGAPPDPLALKGQDWGLLPFNPIALREAAYRPFAEILAANMRHAGALRLDHAMLLQRLYWVPPGVDADQGAYVRYPVDDLFRLVALESARNRCLVIGEDLGTVPDGFRERMDAASLFAYRVMVFEKTDGRFKRPDEFSPQALAIFATHDLPSILGWWNEADIKARARLNLYPRDGMAAEEQDARAADRRLMVEALAGQGLLPPDFPTSGPLDAAQGQALTAAGHHYLARSSAALMMVQIEDVLAEDSQMNLPGTVDQHPNWRRRFALDVAGLDGDARMKALGNLRPSPKVP</sequence>
<evidence type="ECO:0000256" key="1">
    <source>
        <dbReference type="ARBA" id="ARBA00000439"/>
    </source>
</evidence>
<dbReference type="RefSeq" id="WP_068501907.1">
    <property type="nucleotide sequence ID" value="NZ_LWQU01000152.1"/>
</dbReference>
<dbReference type="EMBL" id="LWQU01000152">
    <property type="protein sequence ID" value="OAN48889.1"/>
    <property type="molecule type" value="Genomic_DNA"/>
</dbReference>
<dbReference type="Pfam" id="PF02446">
    <property type="entry name" value="Glyco_hydro_77"/>
    <property type="match status" value="1"/>
</dbReference>
<comment type="catalytic activity">
    <reaction evidence="1 10">
        <text>Transfers a segment of a (1-&gt;4)-alpha-D-glucan to a new position in an acceptor, which may be glucose or a (1-&gt;4)-alpha-D-glucan.</text>
        <dbReference type="EC" id="2.4.1.25"/>
    </reaction>
</comment>
<dbReference type="GO" id="GO:0004134">
    <property type="term" value="F:4-alpha-glucanotransferase activity"/>
    <property type="evidence" value="ECO:0007669"/>
    <property type="project" value="UniProtKB-EC"/>
</dbReference>
<dbReference type="GO" id="GO:0005975">
    <property type="term" value="P:carbohydrate metabolic process"/>
    <property type="evidence" value="ECO:0007669"/>
    <property type="project" value="InterPro"/>
</dbReference>
<dbReference type="PANTHER" id="PTHR32438:SF5">
    <property type="entry name" value="4-ALPHA-GLUCANOTRANSFERASE DPE1, CHLOROPLASTIC_AMYLOPLASTIC"/>
    <property type="match status" value="1"/>
</dbReference>
<organism evidence="12 13">
    <name type="scientific">Magnetospirillum moscoviense</name>
    <dbReference type="NCBI Taxonomy" id="1437059"/>
    <lineage>
        <taxon>Bacteria</taxon>
        <taxon>Pseudomonadati</taxon>
        <taxon>Pseudomonadota</taxon>
        <taxon>Alphaproteobacteria</taxon>
        <taxon>Rhodospirillales</taxon>
        <taxon>Rhodospirillaceae</taxon>
        <taxon>Magnetospirillum</taxon>
    </lineage>
</organism>
<dbReference type="InterPro" id="IPR017853">
    <property type="entry name" value="GH"/>
</dbReference>
<name>A0A178MJW3_9PROT</name>
<evidence type="ECO:0000256" key="8">
    <source>
        <dbReference type="ARBA" id="ARBA00031423"/>
    </source>
</evidence>
<dbReference type="InterPro" id="IPR003385">
    <property type="entry name" value="Glyco_hydro_77"/>
</dbReference>
<comment type="caution">
    <text evidence="12">The sequence shown here is derived from an EMBL/GenBank/DDBJ whole genome shotgun (WGS) entry which is preliminary data.</text>
</comment>
<keyword evidence="7 10" id="KW-0119">Carbohydrate metabolism</keyword>
<keyword evidence="5 10" id="KW-0328">Glycosyltransferase</keyword>
<evidence type="ECO:0000256" key="6">
    <source>
        <dbReference type="ARBA" id="ARBA00022679"/>
    </source>
</evidence>
<evidence type="ECO:0000256" key="3">
    <source>
        <dbReference type="ARBA" id="ARBA00012560"/>
    </source>
</evidence>
<gene>
    <name evidence="12" type="ORF">A6A05_02575</name>
</gene>
<accession>A0A178MJW3</accession>